<reference evidence="2" key="2">
    <citation type="journal article" date="2017" name="Nat. Plants">
        <title>The Aegilops tauschii genome reveals multiple impacts of transposons.</title>
        <authorList>
            <person name="Zhao G."/>
            <person name="Zou C."/>
            <person name="Li K."/>
            <person name="Wang K."/>
            <person name="Li T."/>
            <person name="Gao L."/>
            <person name="Zhang X."/>
            <person name="Wang H."/>
            <person name="Yang Z."/>
            <person name="Liu X."/>
            <person name="Jiang W."/>
            <person name="Mao L."/>
            <person name="Kong X."/>
            <person name="Jiao Y."/>
            <person name="Jia J."/>
        </authorList>
    </citation>
    <scope>NUCLEOTIDE SEQUENCE [LARGE SCALE GENOMIC DNA]</scope>
    <source>
        <strain evidence="2">cv. AL8/78</strain>
    </source>
</reference>
<dbReference type="Proteomes" id="UP000015105">
    <property type="component" value="Chromosome 2D"/>
</dbReference>
<reference evidence="1" key="4">
    <citation type="submission" date="2019-03" db="UniProtKB">
        <authorList>
            <consortium name="EnsemblPlants"/>
        </authorList>
    </citation>
    <scope>IDENTIFICATION</scope>
</reference>
<proteinExistence type="predicted"/>
<accession>A0A453CE86</accession>
<name>A0A453CE86_AEGTS</name>
<organism evidence="1 2">
    <name type="scientific">Aegilops tauschii subsp. strangulata</name>
    <name type="common">Goatgrass</name>
    <dbReference type="NCBI Taxonomy" id="200361"/>
    <lineage>
        <taxon>Eukaryota</taxon>
        <taxon>Viridiplantae</taxon>
        <taxon>Streptophyta</taxon>
        <taxon>Embryophyta</taxon>
        <taxon>Tracheophyta</taxon>
        <taxon>Spermatophyta</taxon>
        <taxon>Magnoliopsida</taxon>
        <taxon>Liliopsida</taxon>
        <taxon>Poales</taxon>
        <taxon>Poaceae</taxon>
        <taxon>BOP clade</taxon>
        <taxon>Pooideae</taxon>
        <taxon>Triticodae</taxon>
        <taxon>Triticeae</taxon>
        <taxon>Triticinae</taxon>
        <taxon>Aegilops</taxon>
    </lineage>
</organism>
<reference evidence="1" key="5">
    <citation type="journal article" date="2021" name="G3 (Bethesda)">
        <title>Aegilops tauschii genome assembly Aet v5.0 features greater sequence contiguity and improved annotation.</title>
        <authorList>
            <person name="Wang L."/>
            <person name="Zhu T."/>
            <person name="Rodriguez J.C."/>
            <person name="Deal K.R."/>
            <person name="Dubcovsky J."/>
            <person name="McGuire P.E."/>
            <person name="Lux T."/>
            <person name="Spannagl M."/>
            <person name="Mayer K.F.X."/>
            <person name="Baldrich P."/>
            <person name="Meyers B.C."/>
            <person name="Huo N."/>
            <person name="Gu Y.Q."/>
            <person name="Zhou H."/>
            <person name="Devos K.M."/>
            <person name="Bennetzen J.L."/>
            <person name="Unver T."/>
            <person name="Budak H."/>
            <person name="Gulick P.J."/>
            <person name="Galiba G."/>
            <person name="Kalapos B."/>
            <person name="Nelson D.R."/>
            <person name="Li P."/>
            <person name="You F.M."/>
            <person name="Luo M.C."/>
            <person name="Dvorak J."/>
        </authorList>
    </citation>
    <scope>NUCLEOTIDE SEQUENCE [LARGE SCALE GENOMIC DNA]</scope>
    <source>
        <strain evidence="1">cv. AL8/78</strain>
    </source>
</reference>
<keyword evidence="2" id="KW-1185">Reference proteome</keyword>
<reference evidence="1" key="3">
    <citation type="journal article" date="2017" name="Nature">
        <title>Genome sequence of the progenitor of the wheat D genome Aegilops tauschii.</title>
        <authorList>
            <person name="Luo M.C."/>
            <person name="Gu Y.Q."/>
            <person name="Puiu D."/>
            <person name="Wang H."/>
            <person name="Twardziok S.O."/>
            <person name="Deal K.R."/>
            <person name="Huo N."/>
            <person name="Zhu T."/>
            <person name="Wang L."/>
            <person name="Wang Y."/>
            <person name="McGuire P.E."/>
            <person name="Liu S."/>
            <person name="Long H."/>
            <person name="Ramasamy R.K."/>
            <person name="Rodriguez J.C."/>
            <person name="Van S.L."/>
            <person name="Yuan L."/>
            <person name="Wang Z."/>
            <person name="Xia Z."/>
            <person name="Xiao L."/>
            <person name="Anderson O.D."/>
            <person name="Ouyang S."/>
            <person name="Liang Y."/>
            <person name="Zimin A.V."/>
            <person name="Pertea G."/>
            <person name="Qi P."/>
            <person name="Bennetzen J.L."/>
            <person name="Dai X."/>
            <person name="Dawson M.W."/>
            <person name="Muller H.G."/>
            <person name="Kugler K."/>
            <person name="Rivarola-Duarte L."/>
            <person name="Spannagl M."/>
            <person name="Mayer K.F.X."/>
            <person name="Lu F.H."/>
            <person name="Bevan M.W."/>
            <person name="Leroy P."/>
            <person name="Li P."/>
            <person name="You F.M."/>
            <person name="Sun Q."/>
            <person name="Liu Z."/>
            <person name="Lyons E."/>
            <person name="Wicker T."/>
            <person name="Salzberg S.L."/>
            <person name="Devos K.M."/>
            <person name="Dvorak J."/>
        </authorList>
    </citation>
    <scope>NUCLEOTIDE SEQUENCE [LARGE SCALE GENOMIC DNA]</scope>
    <source>
        <strain evidence="1">cv. AL8/78</strain>
    </source>
</reference>
<sequence length="72" mass="8120">MIQITKTGSSTKHLSSPVRATLQFVFSDSSGCLQRRGRGRVPIHVGDTNIDELFLPLFLIFPWLLGRICCMR</sequence>
<dbReference type="Gramene" id="AET2Gv20816100.18">
    <property type="protein sequence ID" value="AET2Gv20816100.18"/>
    <property type="gene ID" value="AET2Gv20816100"/>
</dbReference>
<dbReference type="EnsemblPlants" id="AET2Gv20816100.18">
    <property type="protein sequence ID" value="AET2Gv20816100.18"/>
    <property type="gene ID" value="AET2Gv20816100"/>
</dbReference>
<protein>
    <submittedName>
        <fullName evidence="1">Uncharacterized protein</fullName>
    </submittedName>
</protein>
<evidence type="ECO:0000313" key="1">
    <source>
        <dbReference type="EnsemblPlants" id="AET2Gv20816100.18"/>
    </source>
</evidence>
<evidence type="ECO:0000313" key="2">
    <source>
        <dbReference type="Proteomes" id="UP000015105"/>
    </source>
</evidence>
<dbReference type="AlphaFoldDB" id="A0A453CE86"/>
<reference evidence="2" key="1">
    <citation type="journal article" date="2014" name="Science">
        <title>Ancient hybridizations among the ancestral genomes of bread wheat.</title>
        <authorList>
            <consortium name="International Wheat Genome Sequencing Consortium,"/>
            <person name="Marcussen T."/>
            <person name="Sandve S.R."/>
            <person name="Heier L."/>
            <person name="Spannagl M."/>
            <person name="Pfeifer M."/>
            <person name="Jakobsen K.S."/>
            <person name="Wulff B.B."/>
            <person name="Steuernagel B."/>
            <person name="Mayer K.F."/>
            <person name="Olsen O.A."/>
        </authorList>
    </citation>
    <scope>NUCLEOTIDE SEQUENCE [LARGE SCALE GENOMIC DNA]</scope>
    <source>
        <strain evidence="2">cv. AL8/78</strain>
    </source>
</reference>